<keyword evidence="1" id="KW-0472">Membrane</keyword>
<proteinExistence type="predicted"/>
<protein>
    <submittedName>
        <fullName evidence="2">Uncharacterized protein</fullName>
    </submittedName>
</protein>
<keyword evidence="1" id="KW-0812">Transmembrane</keyword>
<organism evidence="2 3">
    <name type="scientific">Candidatus Harrisonbacteria bacterium CG10_big_fil_rev_8_21_14_0_10_44_23</name>
    <dbReference type="NCBI Taxonomy" id="1974585"/>
    <lineage>
        <taxon>Bacteria</taxon>
        <taxon>Candidatus Harrisoniibacteriota</taxon>
    </lineage>
</organism>
<evidence type="ECO:0000313" key="3">
    <source>
        <dbReference type="Proteomes" id="UP000229615"/>
    </source>
</evidence>
<comment type="caution">
    <text evidence="2">The sequence shown here is derived from an EMBL/GenBank/DDBJ whole genome shotgun (WGS) entry which is preliminary data.</text>
</comment>
<feature type="transmembrane region" description="Helical" evidence="1">
    <location>
        <begin position="12"/>
        <end position="32"/>
    </location>
</feature>
<gene>
    <name evidence="2" type="ORF">COU09_02135</name>
</gene>
<keyword evidence="1" id="KW-1133">Transmembrane helix</keyword>
<evidence type="ECO:0000256" key="1">
    <source>
        <dbReference type="SAM" id="Phobius"/>
    </source>
</evidence>
<dbReference type="EMBL" id="PFBB01000023">
    <property type="protein sequence ID" value="PIR88450.1"/>
    <property type="molecule type" value="Genomic_DNA"/>
</dbReference>
<dbReference type="AlphaFoldDB" id="A0A2H0UPX6"/>
<name>A0A2H0UPX6_9BACT</name>
<dbReference type="Proteomes" id="UP000229615">
    <property type="component" value="Unassembled WGS sequence"/>
</dbReference>
<reference evidence="3" key="1">
    <citation type="submission" date="2017-09" db="EMBL/GenBank/DDBJ databases">
        <title>Depth-based differentiation of microbial function through sediment-hosted aquifers and enrichment of novel symbionts in the deep terrestrial subsurface.</title>
        <authorList>
            <person name="Probst A.J."/>
            <person name="Ladd B."/>
            <person name="Jarett J.K."/>
            <person name="Geller-Mcgrath D.E."/>
            <person name="Sieber C.M.K."/>
            <person name="Emerson J.B."/>
            <person name="Anantharaman K."/>
            <person name="Thomas B.C."/>
            <person name="Malmstrom R."/>
            <person name="Stieglmeier M."/>
            <person name="Klingl A."/>
            <person name="Woyke T."/>
            <person name="Ryan C.M."/>
            <person name="Banfield J.F."/>
        </authorList>
    </citation>
    <scope>NUCLEOTIDE SEQUENCE [LARGE SCALE GENOMIC DNA]</scope>
</reference>
<sequence>MITEIALLLLNAIWPIVLLVVLYRSFIVYLLAWRQSEYEEKQSWTILELQIPREIKQSAKAMDQVLQVLHTVNDDPTDLIKKYWIGQKTLPISFEMVSFGGEVHFYVRILSTHRQVVETAFFSFYPDVEVHEVEDYMKQLPETVKELRMQGKEAFSMDLKLNREGAYPIKSYVDFSGGEEETSGDPISVFLEVLGKLKDGEFLAIHIHGVPLDAKKRKKKYESLVKELRKDPEPGATTFPGFRTDEENRSLSALERNLSKPAFNTAVRFAYVAPKAIFSGGFPRRGVISAFNQYAAADRNSFALNWPAGPYGDVWHWPHIFPDLRTKLRGQRTWLNFRFRNCGAIDDLPDVLGAHPINSNKNLQAIELSTEGLATIFHPPTQAVLTAPHTKRVESRKGAAPAGAPIFAEEKEIEEFTRVGQEGEN</sequence>
<evidence type="ECO:0000313" key="2">
    <source>
        <dbReference type="EMBL" id="PIR88450.1"/>
    </source>
</evidence>
<accession>A0A2H0UPX6</accession>